<dbReference type="GO" id="GO:0003824">
    <property type="term" value="F:catalytic activity"/>
    <property type="evidence" value="ECO:0007669"/>
    <property type="project" value="InterPro"/>
</dbReference>
<dbReference type="EMBL" id="CAEZZI010000115">
    <property type="protein sequence ID" value="CAB4762002.1"/>
    <property type="molecule type" value="Genomic_DNA"/>
</dbReference>
<keyword evidence="2" id="KW-0812">Transmembrane</keyword>
<sequence length="478" mass="52055">MRKISVALSLLLLAIGTPNAQAADANLKVMSRNIYVGSDVGVAMKLIPDFKAAAQFMWDQVSATDFSKRAPLLAKEIITNKADVVGIQEATTWVCKKNAWSSKTEVLNFTDQLLAATKNLGTEYVVAEKDGTTAKNIGFSIAAIPFLTIVNDPKTFQPLFGQDTAACGFEIGDALIIRKDLASQISKVGNTEYDASYSIVPTLMTIYRGYTWMDLQVGTSTVRIVSTHLESVWDANKVPNAAKQAKQLVSDLSNTSIPTIVIGDFNADPRDPRKDVKSNPGGQPEASETCPIQVENPTVKSSLDSCNAYWVMRKSGYLDVGPDALNATNFTWGGSALLAGPDLDRYKAGKAMGNAQGFTDRLDYVFYKNGVQPLNSKIVGNIWPYSESTWVCDNEEQINNTQLLANEMKVISPETGVCMETDHAGLFTTLAIPAGINGSTPDLPSHAPFPISFWQWVGLAILALIAFLIIRRRRRRAI</sequence>
<gene>
    <name evidence="4" type="ORF">UFOPK2842_00994</name>
</gene>
<dbReference type="InterPro" id="IPR005135">
    <property type="entry name" value="Endo/exonuclease/phosphatase"/>
</dbReference>
<evidence type="ECO:0000256" key="2">
    <source>
        <dbReference type="SAM" id="Phobius"/>
    </source>
</evidence>
<evidence type="ECO:0000313" key="4">
    <source>
        <dbReference type="EMBL" id="CAB4762002.1"/>
    </source>
</evidence>
<protein>
    <submittedName>
        <fullName evidence="4">Unannotated protein</fullName>
    </submittedName>
</protein>
<keyword evidence="2" id="KW-1133">Transmembrane helix</keyword>
<dbReference type="InterPro" id="IPR036691">
    <property type="entry name" value="Endo/exonu/phosph_ase_sf"/>
</dbReference>
<feature type="transmembrane region" description="Helical" evidence="2">
    <location>
        <begin position="453"/>
        <end position="470"/>
    </location>
</feature>
<organism evidence="4">
    <name type="scientific">freshwater metagenome</name>
    <dbReference type="NCBI Taxonomy" id="449393"/>
    <lineage>
        <taxon>unclassified sequences</taxon>
        <taxon>metagenomes</taxon>
        <taxon>ecological metagenomes</taxon>
    </lineage>
</organism>
<feature type="region of interest" description="Disordered" evidence="1">
    <location>
        <begin position="263"/>
        <end position="291"/>
    </location>
</feature>
<dbReference type="Pfam" id="PF03372">
    <property type="entry name" value="Exo_endo_phos"/>
    <property type="match status" value="1"/>
</dbReference>
<accession>A0A6J6UQB9</accession>
<dbReference type="Gene3D" id="3.60.10.10">
    <property type="entry name" value="Endonuclease/exonuclease/phosphatase"/>
    <property type="match status" value="1"/>
</dbReference>
<dbReference type="AlphaFoldDB" id="A0A6J6UQB9"/>
<feature type="compositionally biased region" description="Basic and acidic residues" evidence="1">
    <location>
        <begin position="267"/>
        <end position="277"/>
    </location>
</feature>
<proteinExistence type="predicted"/>
<dbReference type="SUPFAM" id="SSF56219">
    <property type="entry name" value="DNase I-like"/>
    <property type="match status" value="1"/>
</dbReference>
<name>A0A6J6UQB9_9ZZZZ</name>
<evidence type="ECO:0000259" key="3">
    <source>
        <dbReference type="Pfam" id="PF03372"/>
    </source>
</evidence>
<reference evidence="4" key="1">
    <citation type="submission" date="2020-05" db="EMBL/GenBank/DDBJ databases">
        <authorList>
            <person name="Chiriac C."/>
            <person name="Salcher M."/>
            <person name="Ghai R."/>
            <person name="Kavagutti S V."/>
        </authorList>
    </citation>
    <scope>NUCLEOTIDE SEQUENCE</scope>
</reference>
<feature type="domain" description="Endonuclease/exonuclease/phosphatase" evidence="3">
    <location>
        <begin position="73"/>
        <end position="379"/>
    </location>
</feature>
<keyword evidence="2" id="KW-0472">Membrane</keyword>
<evidence type="ECO:0000256" key="1">
    <source>
        <dbReference type="SAM" id="MobiDB-lite"/>
    </source>
</evidence>